<dbReference type="InterPro" id="IPR005584">
    <property type="entry name" value="DNA_gyrase_inhibitor_YacG"/>
</dbReference>
<comment type="caution">
    <text evidence="5">The sequence shown here is derived from an EMBL/GenBank/DDBJ whole genome shotgun (WGS) entry which is preliminary data.</text>
</comment>
<organism evidence="5 6">
    <name type="scientific">Xanthobacter autotrophicus</name>
    <dbReference type="NCBI Taxonomy" id="280"/>
    <lineage>
        <taxon>Bacteria</taxon>
        <taxon>Pseudomonadati</taxon>
        <taxon>Pseudomonadota</taxon>
        <taxon>Alphaproteobacteria</taxon>
        <taxon>Hyphomicrobiales</taxon>
        <taxon>Xanthobacteraceae</taxon>
        <taxon>Xanthobacter</taxon>
    </lineage>
</organism>
<gene>
    <name evidence="3 5" type="primary">yacG</name>
    <name evidence="5" type="ORF">FBQ73_02420</name>
</gene>
<feature type="binding site" evidence="3">
    <location>
        <position position="29"/>
    </location>
    <ligand>
        <name>Zn(2+)</name>
        <dbReference type="ChEBI" id="CHEBI:29105"/>
    </ligand>
</feature>
<dbReference type="GO" id="GO:0008657">
    <property type="term" value="F:DNA topoisomerase type II (double strand cut, ATP-hydrolyzing) inhibitor activity"/>
    <property type="evidence" value="ECO:0007669"/>
    <property type="project" value="UniProtKB-UniRule"/>
</dbReference>
<dbReference type="PANTHER" id="PTHR36150">
    <property type="entry name" value="DNA GYRASE INHIBITOR YACG"/>
    <property type="match status" value="1"/>
</dbReference>
<sequence>MVAPDTRAPDAAAGGPSASKYASKPCPICSKPSAERFHPFCSKRCADVDLHRWLSGSYAIPGRPEEEEDGEAQDEG</sequence>
<dbReference type="InterPro" id="IPR013088">
    <property type="entry name" value="Znf_NHR/GATA"/>
</dbReference>
<feature type="binding site" evidence="3">
    <location>
        <position position="26"/>
    </location>
    <ligand>
        <name>Zn(2+)</name>
        <dbReference type="ChEBI" id="CHEBI:29105"/>
    </ligand>
</feature>
<dbReference type="EMBL" id="VAUP01000005">
    <property type="protein sequence ID" value="TLX44674.1"/>
    <property type="molecule type" value="Genomic_DNA"/>
</dbReference>
<keyword evidence="1 3" id="KW-0479">Metal-binding</keyword>
<dbReference type="OrthoDB" id="9809663at2"/>
<accession>A0A6C1KN34</accession>
<dbReference type="Gene3D" id="3.30.50.10">
    <property type="entry name" value="Erythroid Transcription Factor GATA-1, subunit A"/>
    <property type="match status" value="1"/>
</dbReference>
<comment type="function">
    <text evidence="3">Inhibits all the catalytic activities of DNA gyrase by preventing its interaction with DNA. Acts by binding directly to the C-terminal domain of GyrB, which probably disrupts DNA binding by the gyrase.</text>
</comment>
<evidence type="ECO:0000256" key="1">
    <source>
        <dbReference type="ARBA" id="ARBA00022723"/>
    </source>
</evidence>
<dbReference type="GO" id="GO:0006355">
    <property type="term" value="P:regulation of DNA-templated transcription"/>
    <property type="evidence" value="ECO:0007669"/>
    <property type="project" value="InterPro"/>
</dbReference>
<feature type="region of interest" description="Disordered" evidence="4">
    <location>
        <begin position="1"/>
        <end position="24"/>
    </location>
</feature>
<proteinExistence type="inferred from homology"/>
<protein>
    <recommendedName>
        <fullName evidence="3">DNA gyrase inhibitor YacG</fullName>
    </recommendedName>
</protein>
<evidence type="ECO:0000256" key="2">
    <source>
        <dbReference type="ARBA" id="ARBA00022833"/>
    </source>
</evidence>
<evidence type="ECO:0000256" key="3">
    <source>
        <dbReference type="HAMAP-Rule" id="MF_00649"/>
    </source>
</evidence>
<name>A0A6C1KN34_XANAU</name>
<feature type="binding site" evidence="3">
    <location>
        <position position="41"/>
    </location>
    <ligand>
        <name>Zn(2+)</name>
        <dbReference type="ChEBI" id="CHEBI:29105"/>
    </ligand>
</feature>
<dbReference type="NCBIfam" id="NF002362">
    <property type="entry name" value="PRK01343.1"/>
    <property type="match status" value="1"/>
</dbReference>
<feature type="compositionally biased region" description="Low complexity" evidence="4">
    <location>
        <begin position="9"/>
        <end position="19"/>
    </location>
</feature>
<dbReference type="PANTHER" id="PTHR36150:SF1">
    <property type="entry name" value="DNA GYRASE INHIBITOR YACG"/>
    <property type="match status" value="1"/>
</dbReference>
<dbReference type="AlphaFoldDB" id="A0A6C1KN34"/>
<dbReference type="RefSeq" id="WP_138397951.1">
    <property type="nucleotide sequence ID" value="NZ_JBAFVI010000011.1"/>
</dbReference>
<keyword evidence="2 3" id="KW-0862">Zinc</keyword>
<dbReference type="GeneID" id="95772311"/>
<dbReference type="HAMAP" id="MF_00649">
    <property type="entry name" value="DNA_gyrase_inhibitor_YacG"/>
    <property type="match status" value="1"/>
</dbReference>
<evidence type="ECO:0000313" key="5">
    <source>
        <dbReference type="EMBL" id="TLX44674.1"/>
    </source>
</evidence>
<evidence type="ECO:0000313" key="6">
    <source>
        <dbReference type="Proteomes" id="UP000305131"/>
    </source>
</evidence>
<feature type="region of interest" description="Disordered" evidence="4">
    <location>
        <begin position="56"/>
        <end position="76"/>
    </location>
</feature>
<comment type="similarity">
    <text evidence="3">Belongs to the DNA gyrase inhibitor YacG family.</text>
</comment>
<feature type="compositionally biased region" description="Acidic residues" evidence="4">
    <location>
        <begin position="65"/>
        <end position="76"/>
    </location>
</feature>
<dbReference type="GO" id="GO:0008270">
    <property type="term" value="F:zinc ion binding"/>
    <property type="evidence" value="ECO:0007669"/>
    <property type="project" value="UniProtKB-UniRule"/>
</dbReference>
<comment type="cofactor">
    <cofactor evidence="3">
        <name>Zn(2+)</name>
        <dbReference type="ChEBI" id="CHEBI:29105"/>
    </cofactor>
    <text evidence="3">Binds 1 zinc ion.</text>
</comment>
<dbReference type="Proteomes" id="UP000305131">
    <property type="component" value="Unassembled WGS sequence"/>
</dbReference>
<comment type="subunit">
    <text evidence="3">Interacts with GyrB.</text>
</comment>
<dbReference type="SUPFAM" id="SSF57716">
    <property type="entry name" value="Glucocorticoid receptor-like (DNA-binding domain)"/>
    <property type="match status" value="1"/>
</dbReference>
<dbReference type="Pfam" id="PF03884">
    <property type="entry name" value="YacG"/>
    <property type="match status" value="1"/>
</dbReference>
<feature type="binding site" evidence="3">
    <location>
        <position position="45"/>
    </location>
    <ligand>
        <name>Zn(2+)</name>
        <dbReference type="ChEBI" id="CHEBI:29105"/>
    </ligand>
</feature>
<reference evidence="5 6" key="1">
    <citation type="submission" date="2019-05" db="EMBL/GenBank/DDBJ databases">
        <authorList>
            <person name="Zhou X."/>
        </authorList>
    </citation>
    <scope>NUCLEOTIDE SEQUENCE [LARGE SCALE GENOMIC DNA]</scope>
    <source>
        <strain evidence="5 6">DSM 432</strain>
    </source>
</reference>
<evidence type="ECO:0000256" key="4">
    <source>
        <dbReference type="SAM" id="MobiDB-lite"/>
    </source>
</evidence>